<evidence type="ECO:0000313" key="5">
    <source>
        <dbReference type="Proteomes" id="UP000095598"/>
    </source>
</evidence>
<evidence type="ECO:0000313" key="4">
    <source>
        <dbReference type="EMBL" id="CUM76430.1"/>
    </source>
</evidence>
<evidence type="ECO:0000256" key="1">
    <source>
        <dbReference type="ARBA" id="ARBA00004196"/>
    </source>
</evidence>
<reference evidence="4 5" key="1">
    <citation type="submission" date="2015-09" db="EMBL/GenBank/DDBJ databases">
        <authorList>
            <consortium name="Pathogen Informatics"/>
        </authorList>
    </citation>
    <scope>NUCLEOTIDE SEQUENCE [LARGE SCALE GENOMIC DNA]</scope>
    <source>
        <strain evidence="4 5">2789STDY5608868</strain>
    </source>
</reference>
<comment type="subcellular location">
    <subcellularLocation>
        <location evidence="1">Cell envelope</location>
    </subcellularLocation>
</comment>
<organism evidence="4 5">
    <name type="scientific">Anaerostipes hadrus</name>
    <dbReference type="NCBI Taxonomy" id="649756"/>
    <lineage>
        <taxon>Bacteria</taxon>
        <taxon>Bacillati</taxon>
        <taxon>Bacillota</taxon>
        <taxon>Clostridia</taxon>
        <taxon>Lachnospirales</taxon>
        <taxon>Lachnospiraceae</taxon>
        <taxon>Anaerostipes</taxon>
    </lineage>
</organism>
<keyword evidence="2 3" id="KW-0732">Signal</keyword>
<proteinExistence type="predicted"/>
<dbReference type="Pfam" id="PF09479">
    <property type="entry name" value="Flg_new"/>
    <property type="match status" value="1"/>
</dbReference>
<evidence type="ECO:0000256" key="2">
    <source>
        <dbReference type="ARBA" id="ARBA00022729"/>
    </source>
</evidence>
<dbReference type="AlphaFoldDB" id="A0A173REQ1"/>
<accession>A0A173REQ1</accession>
<dbReference type="InterPro" id="IPR042229">
    <property type="entry name" value="Listeria/Bacterioides_rpt_sf"/>
</dbReference>
<protein>
    <submittedName>
        <fullName evidence="4">Listeria-Bacteroides repeat domain (List_Bact_rpt)</fullName>
    </submittedName>
</protein>
<dbReference type="Gene3D" id="2.60.40.4270">
    <property type="entry name" value="Listeria-Bacteroides repeat domain"/>
    <property type="match status" value="1"/>
</dbReference>
<sequence length="301" mass="33743">MKKAKIIIITCILLSLTSVTLVFADSPTASFSNCQVILPQSVKPNQKINILFIGDRLSSTGGIQGETKIIPGAYDLYINSVSDKNLVDTYFIDETNGNYTKTTSRTLKIKNPGKYILKSYFYVYTYIDNSWEETGYEIGTINKTINVIGPKYKISFNANKGKVSKKVKSVQAGNKYGTLPTPKRKNYKFKGWYTKKSGGKKITRNTLIKNLKKHTLYAHWFGPKGKEKTITRAEYNRITYNMTYSQVKFLIGGPGELEVSSYIGRELTEIYSWKGNGSVGANANITFQDGKVIGKAQYGLK</sequence>
<dbReference type="EMBL" id="CYXT01000002">
    <property type="protein sequence ID" value="CUM76430.1"/>
    <property type="molecule type" value="Genomic_DNA"/>
</dbReference>
<dbReference type="Proteomes" id="UP000095598">
    <property type="component" value="Unassembled WGS sequence"/>
</dbReference>
<dbReference type="Gene3D" id="3.30.1450.10">
    <property type="match status" value="1"/>
</dbReference>
<dbReference type="GO" id="GO:0030313">
    <property type="term" value="C:cell envelope"/>
    <property type="evidence" value="ECO:0007669"/>
    <property type="project" value="UniProtKB-SubCell"/>
</dbReference>
<dbReference type="NCBIfam" id="TIGR02543">
    <property type="entry name" value="List_Bact_rpt"/>
    <property type="match status" value="1"/>
</dbReference>
<gene>
    <name evidence="4" type="ORF">ERS852425_00461</name>
</gene>
<dbReference type="RefSeq" id="WP_158520173.1">
    <property type="nucleotide sequence ID" value="NZ_CP012098.1"/>
</dbReference>
<feature type="chain" id="PRO_5008010761" evidence="3">
    <location>
        <begin position="25"/>
        <end position="301"/>
    </location>
</feature>
<name>A0A173REQ1_ANAHA</name>
<dbReference type="InterPro" id="IPR013378">
    <property type="entry name" value="InlB-like_B-rpt"/>
</dbReference>
<feature type="signal peptide" evidence="3">
    <location>
        <begin position="1"/>
        <end position="24"/>
    </location>
</feature>
<dbReference type="InterPro" id="IPR037873">
    <property type="entry name" value="BamE-like"/>
</dbReference>
<evidence type="ECO:0000256" key="3">
    <source>
        <dbReference type="SAM" id="SignalP"/>
    </source>
</evidence>